<reference evidence="3" key="1">
    <citation type="journal article" date="2019" name="Int. J. Syst. Evol. Microbiol.">
        <title>The Global Catalogue of Microorganisms (GCM) 10K type strain sequencing project: providing services to taxonomists for standard genome sequencing and annotation.</title>
        <authorList>
            <consortium name="The Broad Institute Genomics Platform"/>
            <consortium name="The Broad Institute Genome Sequencing Center for Infectious Disease"/>
            <person name="Wu L."/>
            <person name="Ma J."/>
        </authorList>
    </citation>
    <scope>NUCLEOTIDE SEQUENCE [LARGE SCALE GENOMIC DNA]</scope>
    <source>
        <strain evidence="3">CGMCC 4.7139</strain>
    </source>
</reference>
<sequence>MDAAMGNLAHWYESKRLMVYPRTDIESLRRLIPVDDDPLLLAVYDDVSDPQSLAIASAQQSKAGQRRRRLRRLARSGRRGAVQGHSQATNDDQ</sequence>
<feature type="compositionally biased region" description="Basic residues" evidence="1">
    <location>
        <begin position="64"/>
        <end position="78"/>
    </location>
</feature>
<evidence type="ECO:0000256" key="1">
    <source>
        <dbReference type="SAM" id="MobiDB-lite"/>
    </source>
</evidence>
<dbReference type="EMBL" id="JBHSFE010000011">
    <property type="protein sequence ID" value="MFC4608964.1"/>
    <property type="molecule type" value="Genomic_DNA"/>
</dbReference>
<dbReference type="Proteomes" id="UP001595993">
    <property type="component" value="Unassembled WGS sequence"/>
</dbReference>
<feature type="region of interest" description="Disordered" evidence="1">
    <location>
        <begin position="56"/>
        <end position="93"/>
    </location>
</feature>
<name>A0ABV9G8K5_9ACTN</name>
<organism evidence="2 3">
    <name type="scientific">Streptomyces maoxianensis</name>
    <dbReference type="NCBI Taxonomy" id="1459942"/>
    <lineage>
        <taxon>Bacteria</taxon>
        <taxon>Bacillati</taxon>
        <taxon>Actinomycetota</taxon>
        <taxon>Actinomycetes</taxon>
        <taxon>Kitasatosporales</taxon>
        <taxon>Streptomycetaceae</taxon>
        <taxon>Streptomyces</taxon>
    </lineage>
</organism>
<feature type="compositionally biased region" description="Polar residues" evidence="1">
    <location>
        <begin position="84"/>
        <end position="93"/>
    </location>
</feature>
<accession>A0ABV9G8K5</accession>
<protein>
    <submittedName>
        <fullName evidence="2">Uncharacterized protein</fullName>
    </submittedName>
</protein>
<keyword evidence="3" id="KW-1185">Reference proteome</keyword>
<gene>
    <name evidence="2" type="ORF">ACFO9E_14230</name>
</gene>
<proteinExistence type="predicted"/>
<comment type="caution">
    <text evidence="2">The sequence shown here is derived from an EMBL/GenBank/DDBJ whole genome shotgun (WGS) entry which is preliminary data.</text>
</comment>
<evidence type="ECO:0000313" key="3">
    <source>
        <dbReference type="Proteomes" id="UP001595993"/>
    </source>
</evidence>
<dbReference type="RefSeq" id="WP_381195142.1">
    <property type="nucleotide sequence ID" value="NZ_JBHSFE010000011.1"/>
</dbReference>
<evidence type="ECO:0000313" key="2">
    <source>
        <dbReference type="EMBL" id="MFC4608964.1"/>
    </source>
</evidence>